<feature type="region of interest" description="Disordered" evidence="8">
    <location>
        <begin position="101"/>
        <end position="138"/>
    </location>
</feature>
<name>A0A0N1IHF5_LEPSE</name>
<comment type="similarity">
    <text evidence="2">Belongs to the COG1 family.</text>
</comment>
<evidence type="ECO:0000313" key="10">
    <source>
        <dbReference type="EMBL" id="KPI82984.1"/>
    </source>
</evidence>
<dbReference type="VEuPathDB" id="TriTrypDB:Lsey_0466_0020"/>
<evidence type="ECO:0000256" key="5">
    <source>
        <dbReference type="ARBA" id="ARBA00022927"/>
    </source>
</evidence>
<keyword evidence="11" id="KW-1185">Reference proteome</keyword>
<feature type="domain" description="SRCR" evidence="9">
    <location>
        <begin position="1003"/>
        <end position="1050"/>
    </location>
</feature>
<dbReference type="Proteomes" id="UP000038009">
    <property type="component" value="Unassembled WGS sequence"/>
</dbReference>
<evidence type="ECO:0000256" key="6">
    <source>
        <dbReference type="ARBA" id="ARBA00023034"/>
    </source>
</evidence>
<evidence type="ECO:0000256" key="7">
    <source>
        <dbReference type="ARBA" id="ARBA00023136"/>
    </source>
</evidence>
<evidence type="ECO:0000259" key="9">
    <source>
        <dbReference type="PROSITE" id="PS50287"/>
    </source>
</evidence>
<feature type="compositionally biased region" description="Polar residues" evidence="8">
    <location>
        <begin position="813"/>
        <end position="830"/>
    </location>
</feature>
<accession>A0A0N1IHF5</accession>
<dbReference type="PANTHER" id="PTHR31658">
    <property type="entry name" value="CONSERVED OLIGOMERIC GOLGI COMPLEX SUBUNIT 1"/>
    <property type="match status" value="1"/>
</dbReference>
<feature type="compositionally biased region" description="Low complexity" evidence="8">
    <location>
        <begin position="1135"/>
        <end position="1149"/>
    </location>
</feature>
<dbReference type="InterPro" id="IPR001190">
    <property type="entry name" value="SRCR"/>
</dbReference>
<evidence type="ECO:0000313" key="11">
    <source>
        <dbReference type="Proteomes" id="UP000038009"/>
    </source>
</evidence>
<evidence type="ECO:0000256" key="2">
    <source>
        <dbReference type="ARBA" id="ARBA00006653"/>
    </source>
</evidence>
<evidence type="ECO:0000256" key="8">
    <source>
        <dbReference type="SAM" id="MobiDB-lite"/>
    </source>
</evidence>
<gene>
    <name evidence="10" type="ORF">ABL78_7997</name>
</gene>
<evidence type="ECO:0000256" key="4">
    <source>
        <dbReference type="ARBA" id="ARBA00022448"/>
    </source>
</evidence>
<keyword evidence="4" id="KW-0813">Transport</keyword>
<feature type="region of interest" description="Disordered" evidence="8">
    <location>
        <begin position="807"/>
        <end position="848"/>
    </location>
</feature>
<comment type="caution">
    <text evidence="10">The sequence shown here is derived from an EMBL/GenBank/DDBJ whole genome shotgun (WGS) entry which is preliminary data.</text>
</comment>
<dbReference type="Pfam" id="PF08700">
    <property type="entry name" value="VPS51_Exo84_N"/>
    <property type="match status" value="1"/>
</dbReference>
<dbReference type="EMBL" id="LJSK01000466">
    <property type="protein sequence ID" value="KPI82984.1"/>
    <property type="molecule type" value="Genomic_DNA"/>
</dbReference>
<dbReference type="GO" id="GO:0015031">
    <property type="term" value="P:protein transport"/>
    <property type="evidence" value="ECO:0007669"/>
    <property type="project" value="UniProtKB-KW"/>
</dbReference>
<organism evidence="10 11">
    <name type="scientific">Leptomonas seymouri</name>
    <dbReference type="NCBI Taxonomy" id="5684"/>
    <lineage>
        <taxon>Eukaryota</taxon>
        <taxon>Discoba</taxon>
        <taxon>Euglenozoa</taxon>
        <taxon>Kinetoplastea</taxon>
        <taxon>Metakinetoplastina</taxon>
        <taxon>Trypanosomatida</taxon>
        <taxon>Trypanosomatidae</taxon>
        <taxon>Leishmaniinae</taxon>
        <taxon>Leptomonas</taxon>
    </lineage>
</organism>
<dbReference type="InterPro" id="IPR033370">
    <property type="entry name" value="COG1"/>
</dbReference>
<feature type="compositionally biased region" description="Low complexity" evidence="8">
    <location>
        <begin position="119"/>
        <end position="130"/>
    </location>
</feature>
<keyword evidence="5" id="KW-0653">Protein transport</keyword>
<feature type="region of interest" description="Disordered" evidence="8">
    <location>
        <begin position="1078"/>
        <end position="1099"/>
    </location>
</feature>
<dbReference type="OMA" id="GTTQRGW"/>
<feature type="compositionally biased region" description="Polar residues" evidence="8">
    <location>
        <begin position="383"/>
        <end position="398"/>
    </location>
</feature>
<evidence type="ECO:0000256" key="3">
    <source>
        <dbReference type="ARBA" id="ARBA00020978"/>
    </source>
</evidence>
<reference evidence="10 11" key="1">
    <citation type="journal article" date="2015" name="PLoS Pathog.">
        <title>Leptomonas seymouri: Adaptations to the Dixenous Life Cycle Analyzed by Genome Sequencing, Transcriptome Profiling and Co-infection with Leishmania donovani.</title>
        <authorList>
            <person name="Kraeva N."/>
            <person name="Butenko A."/>
            <person name="Hlavacova J."/>
            <person name="Kostygov A."/>
            <person name="Myskova J."/>
            <person name="Grybchuk D."/>
            <person name="Lestinova T."/>
            <person name="Votypka J."/>
            <person name="Volf P."/>
            <person name="Opperdoes F."/>
            <person name="Flegontov P."/>
            <person name="Lukes J."/>
            <person name="Yurchenko V."/>
        </authorList>
    </citation>
    <scope>NUCLEOTIDE SEQUENCE [LARGE SCALE GENOMIC DNA]</scope>
    <source>
        <strain evidence="10 11">ATCC 30220</strain>
    </source>
</reference>
<dbReference type="GO" id="GO:0017119">
    <property type="term" value="C:Golgi transport complex"/>
    <property type="evidence" value="ECO:0007669"/>
    <property type="project" value="InterPro"/>
</dbReference>
<proteinExistence type="inferred from homology"/>
<feature type="region of interest" description="Disordered" evidence="8">
    <location>
        <begin position="1130"/>
        <end position="1181"/>
    </location>
</feature>
<comment type="subcellular location">
    <subcellularLocation>
        <location evidence="1">Golgi apparatus membrane</location>
        <topology evidence="1">Peripheral membrane protein</topology>
    </subcellularLocation>
</comment>
<sequence length="1994" mass="207159">MSVEEALHEVRRILRLNDVDEALHYLSTVTRSIEVSQHDLRAAIGSSYRDLLAACDGVVGMERDCQDVLAIEAALAKQSREHSATTPLLPPEWFARRQHRLRHTKATSEGEQGKPVRDSSPLAAPPSTASGRALAKERATPGLPKVALPLPPSATQSFATPPLNQGNGVRETAAHGGEGKEASTACALLEGRMRLDVELQSLHLQYLAAAAAVRSKGGVAADMRMVFSVLEDGGADASVTKSAETAQSKNAKAGRRGAAAAAASLSGSPESAAQSPRVFHFPLISFAERLQCAQSTLADFRKALSGSNRTEPVVSVARAFKENNVRHAGKTPAWILHFQRRATTLETRLMKLLLARLRRAADAYAQLFDLRARHEQLAKRLSASASPDTHSSAPSTPFTHHGRAAAADVVTTKGDTESVERRCRVLEAEERAYTVYLCAILAECHGVMRALRTSPTLLDAVVACAPAIELPHTAQPSRTTLHESHGGHVLDAVPAGGPASSLFRLASLKTREVVMNVLCDGGSPPLSRGQQREGQADAIRFADSSRWLLALISVLLLREAQVSAARWSVLSSTSAVAVEAHMTGGRAAAEDMGVAHSDAKKSGAAAPVCARCSSDTACTRAFVSADLLSSLGLCSGSGTSCGSSMAMGATPNAMRAAALCSGSLTRAAAAIPAHPAASQELSNTAWALRCFSGLSLLLRGAADYVDLLKLWAARHHEVQAACLSPEDAVLHTLRDAYKADTELQNRIRNIDERSSDAGTSVDDSDIGFQRVGGARSLKELLAWRLKGCCGRAPLAADSAADALGTPHTARKPFSSSPLQPACDSSTTPSGFLSPGTRESPEGTTPVMAEATPGRQRTAFGAELGGGAALSSAARCRAWVETLRASLTTVPELNSTGAARAAPLPLLGDGCAAGTLRRMPNGTSASASPIDAVLLSAASLDYIARELLAPLISSLVVSLARDPVAITIFGDYAAQQDTSAVPRGGPGEPSAPASSVSASMLSAVLLVGGGLEADVSRMEVMSVGVTWRSLCSQPWWEKTRLTALHAALQRCFTVALQSVSLVESCVVRGLINSTRSIAVSSEGQGHAEGSEGGGSCSHDGTAAGATAWSLDKLQHTWATLSDVLQRHTLPLGGSSGDASGAATADTQGTDPHGVETPQKRERGSAAVAAAAGNGTPDGASYFTKGDRGRVALVPRAAGIDWSRFRSPGAAAVASAAGGTLDEGRRYSPLRRALGSESFACCGTGDAMFHEEGLDCGLRALRAVPRLSPLTQHSESAVEEQGVTLSLADQQAVVTVLSGFGQHLFSSRPDAFDASPGGAALTRHPKDRDGGSTIGEVPLNRHAAALLHLCLQTLVAAVKAFGSAPVPADHPSTVTASLYTRVVLWLRDSLGRLEAQLNYLPRGEPHALPTPSEVIHSYEMSLVLRVYGDVLRQLAAATPRKGCSDAAEGEARQLCERTAELFHRANGLWQEVLLRYYRDALRCVYCAQSQVDEEGASGAVGNGKRMLRSSCRWAAPSDSWSWIRATTEMTTAAGAADSTDGGSHSSRGLAYPAAPTPALTEVLQRTLRLLHQALYGRLTVYGDSDRSFVGGGAASSYAESRGGTAAGGPNASGTALHKPFAGVAHQMVAPQERQHVVNRLAQESAALFEEELLPLLSASSSSATHTNHGVSGSPSSADDVRLQWLMDLLCISTVWCTAALPHGSSGGGSHVGADASCAVPDWSVCTPSGCADASRYVAPGPMQRTAALLEQFCDRIRWRSAVPLMIWAYRQFVASSAALWVTCKEEEGGEWGALDDANEAKGMWAEPVGVALDAVGRPFVGDRADGAVGGPAPPIECLLQPRERVDRLALLPIAVSRAAAAVNVSGGAGANTTGVSSMGPSDFAIAAPSAATLNPHPVPANGASTTSAWASAAGRMAAVGVQDYRAAGSVSMPSSIGPVGGSVLFHDTPVTGGALAAGGSAAVLGAAGAGATSAAAAASSLWGTTQRGWNHLWGSN</sequence>
<dbReference type="OrthoDB" id="46189at2759"/>
<feature type="compositionally biased region" description="Basic and acidic residues" evidence="8">
    <location>
        <begin position="106"/>
        <end position="117"/>
    </location>
</feature>
<dbReference type="PANTHER" id="PTHR31658:SF0">
    <property type="entry name" value="CONSERVED OLIGOMERIC GOLGI COMPLEX SUBUNIT 1"/>
    <property type="match status" value="1"/>
</dbReference>
<feature type="region of interest" description="Disordered" evidence="8">
    <location>
        <begin position="381"/>
        <end position="403"/>
    </location>
</feature>
<dbReference type="GO" id="GO:0000139">
    <property type="term" value="C:Golgi membrane"/>
    <property type="evidence" value="ECO:0007669"/>
    <property type="project" value="UniProtKB-SubCell"/>
</dbReference>
<dbReference type="PROSITE" id="PS50287">
    <property type="entry name" value="SRCR_2"/>
    <property type="match status" value="1"/>
</dbReference>
<dbReference type="GO" id="GO:0006891">
    <property type="term" value="P:intra-Golgi vesicle-mediated transport"/>
    <property type="evidence" value="ECO:0007669"/>
    <property type="project" value="InterPro"/>
</dbReference>
<keyword evidence="6" id="KW-0333">Golgi apparatus</keyword>
<evidence type="ECO:0000256" key="1">
    <source>
        <dbReference type="ARBA" id="ARBA00004395"/>
    </source>
</evidence>
<protein>
    <recommendedName>
        <fullName evidence="3">Conserved oligomeric Golgi complex subunit 1</fullName>
    </recommendedName>
</protein>
<keyword evidence="7" id="KW-0472">Membrane</keyword>